<evidence type="ECO:0000313" key="6">
    <source>
        <dbReference type="EMBL" id="CAK9863969.1"/>
    </source>
</evidence>
<evidence type="ECO:0000313" key="7">
    <source>
        <dbReference type="Proteomes" id="UP001497522"/>
    </source>
</evidence>
<evidence type="ECO:0000256" key="1">
    <source>
        <dbReference type="ARBA" id="ARBA00022723"/>
    </source>
</evidence>
<gene>
    <name evidence="6" type="ORF">CSSPJE1EN2_LOCUS6964</name>
</gene>
<dbReference type="PANTHER" id="PTHR46235:SF3">
    <property type="entry name" value="PHD FINGER-CONTAINING PROTEIN DDB_G0268158"/>
    <property type="match status" value="1"/>
</dbReference>
<dbReference type="CDD" id="cd15565">
    <property type="entry name" value="PHD2_NSD"/>
    <property type="match status" value="1"/>
</dbReference>
<proteinExistence type="predicted"/>
<dbReference type="CDD" id="cd15566">
    <property type="entry name" value="PHD3_NSD"/>
    <property type="match status" value="1"/>
</dbReference>
<evidence type="ECO:0000256" key="2">
    <source>
        <dbReference type="ARBA" id="ARBA00022771"/>
    </source>
</evidence>
<dbReference type="InterPro" id="IPR013083">
    <property type="entry name" value="Znf_RING/FYVE/PHD"/>
</dbReference>
<dbReference type="InterPro" id="IPR058939">
    <property type="entry name" value="Mtase_EDM2"/>
</dbReference>
<feature type="domain" description="Zinc finger PHD-type" evidence="5">
    <location>
        <begin position="90"/>
        <end position="158"/>
    </location>
</feature>
<dbReference type="Gene3D" id="3.30.40.10">
    <property type="entry name" value="Zinc/RING finger domain, C3HC4 (zinc finger)"/>
    <property type="match status" value="2"/>
</dbReference>
<keyword evidence="1" id="KW-0479">Metal-binding</keyword>
<keyword evidence="3" id="KW-0862">Zinc</keyword>
<accession>A0ABP1AN36</accession>
<feature type="domain" description="Zinc finger PHD-type" evidence="5">
    <location>
        <begin position="159"/>
        <end position="235"/>
    </location>
</feature>
<dbReference type="Proteomes" id="UP001497522">
    <property type="component" value="Chromosome 14"/>
</dbReference>
<reference evidence="6" key="1">
    <citation type="submission" date="2024-03" db="EMBL/GenBank/DDBJ databases">
        <authorList>
            <consortium name="ELIXIR-Norway"/>
            <consortium name="Elixir Norway"/>
        </authorList>
    </citation>
    <scope>NUCLEOTIDE SEQUENCE</scope>
</reference>
<dbReference type="PANTHER" id="PTHR46235">
    <property type="entry name" value="PHD FINGER-CONTAINING PROTEIN DDB_G0268158"/>
    <property type="match status" value="1"/>
</dbReference>
<dbReference type="InterPro" id="IPR001965">
    <property type="entry name" value="Znf_PHD"/>
</dbReference>
<keyword evidence="7" id="KW-1185">Reference proteome</keyword>
<dbReference type="EMBL" id="OZ023715">
    <property type="protein sequence ID" value="CAK9863969.1"/>
    <property type="molecule type" value="Genomic_DNA"/>
</dbReference>
<dbReference type="Pfam" id="PF26055">
    <property type="entry name" value="Mtase_EDM2"/>
    <property type="match status" value="1"/>
</dbReference>
<feature type="region of interest" description="Disordered" evidence="4">
    <location>
        <begin position="738"/>
        <end position="768"/>
    </location>
</feature>
<name>A0ABP1AN36_9BRYO</name>
<dbReference type="InterPro" id="IPR055198">
    <property type="entry name" value="NSD_PHD"/>
</dbReference>
<evidence type="ECO:0000259" key="5">
    <source>
        <dbReference type="SMART" id="SM00249"/>
    </source>
</evidence>
<organism evidence="6 7">
    <name type="scientific">Sphagnum jensenii</name>
    <dbReference type="NCBI Taxonomy" id="128206"/>
    <lineage>
        <taxon>Eukaryota</taxon>
        <taxon>Viridiplantae</taxon>
        <taxon>Streptophyta</taxon>
        <taxon>Embryophyta</taxon>
        <taxon>Bryophyta</taxon>
        <taxon>Sphagnophytina</taxon>
        <taxon>Sphagnopsida</taxon>
        <taxon>Sphagnales</taxon>
        <taxon>Sphagnaceae</taxon>
        <taxon>Sphagnum</taxon>
    </lineage>
</organism>
<evidence type="ECO:0000256" key="3">
    <source>
        <dbReference type="ARBA" id="ARBA00022833"/>
    </source>
</evidence>
<evidence type="ECO:0000256" key="4">
    <source>
        <dbReference type="SAM" id="MobiDB-lite"/>
    </source>
</evidence>
<feature type="domain" description="Zinc finger PHD-type" evidence="5">
    <location>
        <begin position="26"/>
        <end position="85"/>
    </location>
</feature>
<protein>
    <recommendedName>
        <fullName evidence="5">Zinc finger PHD-type domain-containing protein</fullName>
    </recommendedName>
</protein>
<dbReference type="Pfam" id="PF22908">
    <property type="entry name" value="PHD_NSD"/>
    <property type="match status" value="1"/>
</dbReference>
<keyword evidence="2" id="KW-0863">Zinc-finger</keyword>
<dbReference type="SMART" id="SM00249">
    <property type="entry name" value="PHD"/>
    <property type="match status" value="3"/>
</dbReference>
<sequence>MDDDDVMEEDQEQEDGELWTMGESFWCSLCDDGGNLLFCDGPCLRSFHACLLEEEKAEGKECITLGFTAQQFENNMSTWFCRNCEVNCQQCFICGKLGRSDTSLGSKREVFNCDVGYCGRFYHPVCVSKWVTSNPSKQKMVVESIQQGVDTFLCPAHKCRACKSLEAVKDVGQQQQFAKCRRCPSSWHVECLPSSMPFEADIDEEAGTQQRAWHIPVGDDNSQQFRVGVYCTRHDLPLEPAVMVKFPPLPVALVKNADQRTLSRDLDLEKLVVLKKVGNLAPGLPPIQAKSLSPRKGIYGVVDKQSKTSLPRKDYSAKQRAAPNLAVVADKSADKLQDIEIRFVLESKSEVTAETVKQQLSMPSIYECNNHRDGKFIHEGDLQSIMNVGYSAFRSTDFQQSEYTEEIFSMKPMQSVQKAVACTNLHGRDSLIHAQCLCPEGSLKKLERVQNQLKVYLAPFLHGHRYTSFGRHFTKIEKLREVVTRLQWYVQDGDMVVDFCCGANDFSTQAYQELSKFGKNCEFMNFDIHQPKNDFCFQKRDWMSVRSRELPSGNRLIIGLNPPFGVHAAIANVFVQHAVTFRPKLIVLIVPPETKRPDGYELIWEDVGLLEGDAFYLPGSVSLEGKALGQWNNKAPPLYVWSRSDWVQKHREIALQKGHIKLLLTPMLQQHIGLNISTRQPSFQQMEHTYSTVQTLQNVDIEQAAMPSSVQLPFQNVNGFHGNMHGMPNMEQPFLTPTPFHHHSRNPPGGFQHMQKNNHHQTIQLNHR</sequence>